<dbReference type="AlphaFoldDB" id="A0A9N8YUZ2"/>
<dbReference type="InterPro" id="IPR019734">
    <property type="entry name" value="TPR_rpt"/>
</dbReference>
<evidence type="ECO:0000256" key="2">
    <source>
        <dbReference type="ARBA" id="ARBA00038251"/>
    </source>
</evidence>
<feature type="repeat" description="TPR" evidence="3">
    <location>
        <begin position="788"/>
        <end position="821"/>
    </location>
</feature>
<accession>A0A9N8YUZ2</accession>
<dbReference type="Pfam" id="PF13428">
    <property type="entry name" value="TPR_14"/>
    <property type="match status" value="1"/>
</dbReference>
<dbReference type="InterPro" id="IPR051722">
    <property type="entry name" value="Endocytosis_PI4K-reg_protein"/>
</dbReference>
<protein>
    <submittedName>
        <fullName evidence="6">6862_t:CDS:1</fullName>
    </submittedName>
</protein>
<organism evidence="6 7">
    <name type="scientific">Ambispora leptoticha</name>
    <dbReference type="NCBI Taxonomy" id="144679"/>
    <lineage>
        <taxon>Eukaryota</taxon>
        <taxon>Fungi</taxon>
        <taxon>Fungi incertae sedis</taxon>
        <taxon>Mucoromycota</taxon>
        <taxon>Glomeromycotina</taxon>
        <taxon>Glomeromycetes</taxon>
        <taxon>Archaeosporales</taxon>
        <taxon>Ambisporaceae</taxon>
        <taxon>Ambispora</taxon>
    </lineage>
</organism>
<dbReference type="OrthoDB" id="29013at2759"/>
<comment type="similarity">
    <text evidence="2">Belongs to the YPP1 family.</text>
</comment>
<gene>
    <name evidence="6" type="ORF">ALEPTO_LOCUS1011</name>
</gene>
<dbReference type="EMBL" id="CAJVPS010000095">
    <property type="protein sequence ID" value="CAG8451093.1"/>
    <property type="molecule type" value="Genomic_DNA"/>
</dbReference>
<keyword evidence="4" id="KW-0175">Coiled coil</keyword>
<dbReference type="SUPFAM" id="SSF48452">
    <property type="entry name" value="TPR-like"/>
    <property type="match status" value="1"/>
</dbReference>
<dbReference type="PANTHER" id="PTHR23083">
    <property type="entry name" value="TETRATRICOPEPTIDE REPEAT PROTEIN, TPR"/>
    <property type="match status" value="1"/>
</dbReference>
<evidence type="ECO:0000313" key="6">
    <source>
        <dbReference type="EMBL" id="CAG8451093.1"/>
    </source>
</evidence>
<dbReference type="Proteomes" id="UP000789508">
    <property type="component" value="Unassembled WGS sequence"/>
</dbReference>
<dbReference type="Gene3D" id="1.25.40.10">
    <property type="entry name" value="Tetratricopeptide repeat domain"/>
    <property type="match status" value="2"/>
</dbReference>
<name>A0A9N8YUZ2_9GLOM</name>
<comment type="function">
    <text evidence="1">Involved in endocytosis.</text>
</comment>
<dbReference type="PANTHER" id="PTHR23083:SF464">
    <property type="entry name" value="TETRATRICOPEPTIDE REPEAT DOMAIN 7, ISOFORM A"/>
    <property type="match status" value="1"/>
</dbReference>
<dbReference type="SMART" id="SM00028">
    <property type="entry name" value="TPR"/>
    <property type="match status" value="5"/>
</dbReference>
<evidence type="ECO:0000256" key="5">
    <source>
        <dbReference type="SAM" id="MobiDB-lite"/>
    </source>
</evidence>
<sequence>MPNPVKASQREKELDIARCKGNWVAIPELARKYRKHNPDGIVLEHTALAEFSLVLAIQHVEEQNGLLIYDDDEPDHISMGPVVETTTVNDVFEKLEKAMSNSEGEEKQYTTIILGRAYFATGAYSKCLESMQAPFVPTKLPSGYNFILIIQGLTIRGMALEVTEDLKGAIECYDKVMELLGQRATDRSEQLMYWAEEVLYRVALLKARIGDASGALHAFRTYQRYAVFWEKFRLNKRAVIYRNFIKLLSKTYQEGTYVPPSADLLPNGQITPPHTFRDELTEVHALYENLLYQITSFPKAGDVNWRILEMVDQVMADWTLLGYGKASEMRGLVEMLYRAAQMTFHSPRILRHLINSLILLSEYEESELALNAYIALMEKAKETQKDDKESANSAESKKTQISESELLPDFVQTLLTGVILTGKYLNNAKRALELAEKARILCDNDESESIDDELFAQSWRCLGVAYSLLAFEASDPEVRPDLHEKAISALNKSIELDPECIESYYQLALEYAVIRKISQAIENIRQALALDNSNIPSWHLLALLCSSQKDIQGALKACEVATKESDWEIIDSSVDYGALTTIGNEDGEEFFAFKMTQRALLELMYGPETAILHHQGLFKLYGKIFPENTLSPTGSIYESFSLRKRDNEDTLITQSTKSLSVEKSSSILRTKENASPEGSIHSVGNKDTLDVPKANYAVSIASSKNSGSSVIRHSPTPTISGVASMKSIPASTSHSSQPALGIRQRRQRANKALSELWLASAAAYRRLGNFEEAQKAIESAEEIDGSNPDLWCELGLFHFAQSQYSTARTLFQKALALDALHVPSLVHLGRTYLLTGEIELAEGVLESATKGRGWDCAEAWKVFSLSKL</sequence>
<dbReference type="PROSITE" id="PS50005">
    <property type="entry name" value="TPR"/>
    <property type="match status" value="3"/>
</dbReference>
<keyword evidence="3" id="KW-0802">TPR repeat</keyword>
<reference evidence="6" key="1">
    <citation type="submission" date="2021-06" db="EMBL/GenBank/DDBJ databases">
        <authorList>
            <person name="Kallberg Y."/>
            <person name="Tangrot J."/>
            <person name="Rosling A."/>
        </authorList>
    </citation>
    <scope>NUCLEOTIDE SEQUENCE</scope>
    <source>
        <strain evidence="6">FL130A</strain>
    </source>
</reference>
<evidence type="ECO:0000256" key="4">
    <source>
        <dbReference type="SAM" id="Coils"/>
    </source>
</evidence>
<evidence type="ECO:0000313" key="7">
    <source>
        <dbReference type="Proteomes" id="UP000789508"/>
    </source>
</evidence>
<dbReference type="InterPro" id="IPR011990">
    <property type="entry name" value="TPR-like_helical_dom_sf"/>
</dbReference>
<feature type="repeat" description="TPR" evidence="3">
    <location>
        <begin position="754"/>
        <end position="787"/>
    </location>
</feature>
<feature type="region of interest" description="Disordered" evidence="5">
    <location>
        <begin position="663"/>
        <end position="686"/>
    </location>
</feature>
<comment type="caution">
    <text evidence="6">The sequence shown here is derived from an EMBL/GenBank/DDBJ whole genome shotgun (WGS) entry which is preliminary data.</text>
</comment>
<keyword evidence="7" id="KW-1185">Reference proteome</keyword>
<feature type="repeat" description="TPR" evidence="3">
    <location>
        <begin position="501"/>
        <end position="534"/>
    </location>
</feature>
<proteinExistence type="inferred from homology"/>
<evidence type="ECO:0000256" key="3">
    <source>
        <dbReference type="PROSITE-ProRule" id="PRU00339"/>
    </source>
</evidence>
<evidence type="ECO:0000256" key="1">
    <source>
        <dbReference type="ARBA" id="ARBA00002550"/>
    </source>
</evidence>
<feature type="coiled-coil region" evidence="4">
    <location>
        <begin position="363"/>
        <end position="397"/>
    </location>
</feature>